<evidence type="ECO:0000313" key="4">
    <source>
        <dbReference type="Proteomes" id="UP000886721"/>
    </source>
</evidence>
<dbReference type="InterPro" id="IPR005335">
    <property type="entry name" value="Terminase_ssu"/>
</dbReference>
<reference evidence="3" key="1">
    <citation type="journal article" date="2021" name="PeerJ">
        <title>Extensive microbial diversity within the chicken gut microbiome revealed by metagenomics and culture.</title>
        <authorList>
            <person name="Gilroy R."/>
            <person name="Ravi A."/>
            <person name="Getino M."/>
            <person name="Pursley I."/>
            <person name="Horton D.L."/>
            <person name="Alikhan N.F."/>
            <person name="Baker D."/>
            <person name="Gharbi K."/>
            <person name="Hall N."/>
            <person name="Watson M."/>
            <person name="Adriaenssens E.M."/>
            <person name="Foster-Nyarko E."/>
            <person name="Jarju S."/>
            <person name="Secka A."/>
            <person name="Antonio M."/>
            <person name="Oren A."/>
            <person name="Chaudhuri R.R."/>
            <person name="La Ragione R."/>
            <person name="Hildebrand F."/>
            <person name="Pallen M.J."/>
        </authorList>
    </citation>
    <scope>NUCLEOTIDE SEQUENCE</scope>
    <source>
        <strain evidence="3">CHK191-13928</strain>
    </source>
</reference>
<comment type="caution">
    <text evidence="3">The sequence shown here is derived from an EMBL/GenBank/DDBJ whole genome shotgun (WGS) entry which is preliminary data.</text>
</comment>
<dbReference type="Pfam" id="PF13384">
    <property type="entry name" value="HTH_23"/>
    <property type="match status" value="1"/>
</dbReference>
<dbReference type="AlphaFoldDB" id="A0A9D2B9W2"/>
<evidence type="ECO:0000256" key="2">
    <source>
        <dbReference type="ARBA" id="ARBA00023219"/>
    </source>
</evidence>
<gene>
    <name evidence="3" type="ORF">H9735_05970</name>
</gene>
<sequence length="275" mass="31722">MFEVVILNEKNYILAEADYVEGMKYKDIAAKYGVSINTVKSWKKRYAWSRDKKECTKKGCTQNKKGAHKKEAVAEDVEQVMENDQLTDQQRLFCLYQSRMFNYTKAYQKAYPGCPYASAAVLGSRLMKNPVIRKEIEQLKQNRLNREMLDESDIFQKYMDIAFADMTDYAEFGNETYQDPDTGKELKYSFVHLKDSDAVDGTLISEVSKGKDGAKIKLLDKMKAMQWLTDHMNIATNEQRAKIELLKAQRDKLTGNNQEIEDLDDIEDEIYGGEG</sequence>
<protein>
    <submittedName>
        <fullName evidence="3">Terminase small subunit</fullName>
    </submittedName>
</protein>
<dbReference type="GO" id="GO:0051276">
    <property type="term" value="P:chromosome organization"/>
    <property type="evidence" value="ECO:0007669"/>
    <property type="project" value="InterPro"/>
</dbReference>
<dbReference type="InterPro" id="IPR038713">
    <property type="entry name" value="Terminase_Gp1_N_sf"/>
</dbReference>
<keyword evidence="2" id="KW-0231">Viral genome packaging</keyword>
<evidence type="ECO:0000256" key="1">
    <source>
        <dbReference type="ARBA" id="ARBA00022612"/>
    </source>
</evidence>
<dbReference type="Proteomes" id="UP000886721">
    <property type="component" value="Unassembled WGS sequence"/>
</dbReference>
<dbReference type="InterPro" id="IPR052404">
    <property type="entry name" value="SPP1-like_terminase"/>
</dbReference>
<name>A0A9D2B9W2_9FIRM</name>
<proteinExistence type="predicted"/>
<dbReference type="PANTHER" id="PTHR41328">
    <property type="entry name" value="TERMINASE SMALL SUBUNIT-RELATED"/>
    <property type="match status" value="1"/>
</dbReference>
<evidence type="ECO:0000313" key="3">
    <source>
        <dbReference type="EMBL" id="HIX67662.1"/>
    </source>
</evidence>
<dbReference type="Pfam" id="PF03592">
    <property type="entry name" value="Terminase_2"/>
    <property type="match status" value="1"/>
</dbReference>
<dbReference type="PANTHER" id="PTHR41328:SF3">
    <property type="entry name" value="PBSX PHAGE TERMINASE SMALL SUBUNIT"/>
    <property type="match status" value="1"/>
</dbReference>
<reference evidence="3" key="2">
    <citation type="submission" date="2021-04" db="EMBL/GenBank/DDBJ databases">
        <authorList>
            <person name="Gilroy R."/>
        </authorList>
    </citation>
    <scope>NUCLEOTIDE SEQUENCE</scope>
    <source>
        <strain evidence="3">CHK191-13928</strain>
    </source>
</reference>
<accession>A0A9D2B9W2</accession>
<organism evidence="3 4">
    <name type="scientific">Candidatus Anaerostipes excrementavium</name>
    <dbReference type="NCBI Taxonomy" id="2838463"/>
    <lineage>
        <taxon>Bacteria</taxon>
        <taxon>Bacillati</taxon>
        <taxon>Bacillota</taxon>
        <taxon>Clostridia</taxon>
        <taxon>Lachnospirales</taxon>
        <taxon>Lachnospiraceae</taxon>
        <taxon>Anaerostipes</taxon>
    </lineage>
</organism>
<dbReference type="Gene3D" id="1.10.10.1400">
    <property type="entry name" value="Terminase, small subunit, N-terminal DNA-binding domain, HTH motif"/>
    <property type="match status" value="1"/>
</dbReference>
<dbReference type="EMBL" id="DXEM01000017">
    <property type="protein sequence ID" value="HIX67662.1"/>
    <property type="molecule type" value="Genomic_DNA"/>
</dbReference>
<keyword evidence="1" id="KW-1188">Viral release from host cell</keyword>